<proteinExistence type="predicted"/>
<evidence type="ECO:0000256" key="1">
    <source>
        <dbReference type="SAM" id="MobiDB-lite"/>
    </source>
</evidence>
<organism evidence="2">
    <name type="scientific">uncultured Caudovirales phage</name>
    <dbReference type="NCBI Taxonomy" id="2100421"/>
    <lineage>
        <taxon>Viruses</taxon>
        <taxon>Duplodnaviria</taxon>
        <taxon>Heunggongvirae</taxon>
        <taxon>Uroviricota</taxon>
        <taxon>Caudoviricetes</taxon>
        <taxon>Peduoviridae</taxon>
        <taxon>Maltschvirus</taxon>
        <taxon>Maltschvirus maltsch</taxon>
    </lineage>
</organism>
<gene>
    <name evidence="2" type="ORF">UFOVP325_77</name>
    <name evidence="3" type="ORF">UFOVP430_72</name>
</gene>
<name>A0A6J5LTJ6_9CAUD</name>
<reference evidence="2" key="1">
    <citation type="submission" date="2020-04" db="EMBL/GenBank/DDBJ databases">
        <authorList>
            <person name="Chiriac C."/>
            <person name="Salcher M."/>
            <person name="Ghai R."/>
            <person name="Kavagutti S V."/>
        </authorList>
    </citation>
    <scope>NUCLEOTIDE SEQUENCE</scope>
</reference>
<accession>A0A6J5LTJ6</accession>
<sequence length="279" mass="30506">MTEQPMPTPSRGRGNYVVGRPYLKDGVGNKAPKATRGILKADAPAVLADLNAEASYNDYSNHKASGHLNELHQSLEYLHQGSESRSAAVLKSRVGELADLRSKHGFTLHEDVTNGVRDIAERLSTMDVSSLPDHAKPHHAAALEAANNFMRTAEPVHTTEGTSNYYSQQQKDNTKTSIMMEPDYRANIYDYPHSRADEAQVPKNEPLSVTASIGPDGEVSMGTRKRQSWIDMMKSTAHGKHALIKQGKISDPEASRTPEQKKAKAARLKAKNAAKKAGN</sequence>
<protein>
    <submittedName>
        <fullName evidence="2">Uncharacterized protein</fullName>
    </submittedName>
</protein>
<feature type="region of interest" description="Disordered" evidence="1">
    <location>
        <begin position="238"/>
        <end position="279"/>
    </location>
</feature>
<feature type="compositionally biased region" description="Basic and acidic residues" evidence="1">
    <location>
        <begin position="248"/>
        <end position="262"/>
    </location>
</feature>
<dbReference type="EMBL" id="LR796338">
    <property type="protein sequence ID" value="CAB4137735.1"/>
    <property type="molecule type" value="Genomic_DNA"/>
</dbReference>
<feature type="compositionally biased region" description="Basic residues" evidence="1">
    <location>
        <begin position="263"/>
        <end position="279"/>
    </location>
</feature>
<dbReference type="EMBL" id="LR796481">
    <property type="protein sequence ID" value="CAB4148008.1"/>
    <property type="molecule type" value="Genomic_DNA"/>
</dbReference>
<evidence type="ECO:0000313" key="3">
    <source>
        <dbReference type="EMBL" id="CAB4148008.1"/>
    </source>
</evidence>
<evidence type="ECO:0000313" key="2">
    <source>
        <dbReference type="EMBL" id="CAB4137735.1"/>
    </source>
</evidence>